<dbReference type="OrthoDB" id="9151463at2"/>
<comment type="caution">
    <text evidence="1">The sequence shown here is derived from an EMBL/GenBank/DDBJ whole genome shotgun (WGS) entry which is preliminary data.</text>
</comment>
<dbReference type="Gene3D" id="1.10.10.10">
    <property type="entry name" value="Winged helix-like DNA-binding domain superfamily/Winged helix DNA-binding domain"/>
    <property type="match status" value="1"/>
</dbReference>
<dbReference type="RefSeq" id="WP_010863611.1">
    <property type="nucleotide sequence ID" value="NZ_KB944511.1"/>
</dbReference>
<reference evidence="1 2" key="1">
    <citation type="journal article" date="2013" name="Genome Announc.">
        <title>Genome Sequence of Plesiomonas shigelloides Strain 302-73 (Serotype O1).</title>
        <authorList>
            <person name="Pique N."/>
            <person name="Aquilini E."/>
            <person name="Alioto T."/>
            <person name="Minana-Galbis D."/>
            <person name="Tomas J.M."/>
        </authorList>
    </citation>
    <scope>NUCLEOTIDE SEQUENCE [LARGE SCALE GENOMIC DNA]</scope>
    <source>
        <strain evidence="1 2">302-73</strain>
    </source>
</reference>
<protein>
    <submittedName>
        <fullName evidence="1">Putative phage associated protein</fullName>
    </submittedName>
</protein>
<proteinExistence type="predicted"/>
<dbReference type="Proteomes" id="UP000014012">
    <property type="component" value="Unassembled WGS sequence"/>
</dbReference>
<keyword evidence="2" id="KW-1185">Reference proteome</keyword>
<name>R8AQE2_PLESH</name>
<evidence type="ECO:0000313" key="1">
    <source>
        <dbReference type="EMBL" id="EON88562.1"/>
    </source>
</evidence>
<dbReference type="AlphaFoldDB" id="R8AQE2"/>
<sequence length="93" mass="9877">MSFQAMAEAVKAPLAGSNKLVLIMMAHCADDVGLCSVSQVSLSEVTGLSEKTIRSIISRLKKTGYLSVAKVGHSGKPTVYQLHLKQNTGSEEV</sequence>
<accession>R8AQE2</accession>
<dbReference type="Pfam" id="PF13730">
    <property type="entry name" value="HTH_36"/>
    <property type="match status" value="1"/>
</dbReference>
<gene>
    <name evidence="1" type="ORF">PLESHI_10004</name>
</gene>
<dbReference type="InterPro" id="IPR036388">
    <property type="entry name" value="WH-like_DNA-bd_sf"/>
</dbReference>
<dbReference type="HOGENOM" id="CLU_2397106_0_0_6"/>
<dbReference type="PATRIC" id="fig|1315976.3.peg.1872"/>
<organism evidence="1 2">
    <name type="scientific">Plesiomonas shigelloides 302-73</name>
    <dbReference type="NCBI Taxonomy" id="1315976"/>
    <lineage>
        <taxon>Bacteria</taxon>
        <taxon>Pseudomonadati</taxon>
        <taxon>Pseudomonadota</taxon>
        <taxon>Gammaproteobacteria</taxon>
        <taxon>Enterobacterales</taxon>
        <taxon>Enterobacteriaceae</taxon>
        <taxon>Plesiomonas</taxon>
    </lineage>
</organism>
<evidence type="ECO:0000313" key="2">
    <source>
        <dbReference type="Proteomes" id="UP000014012"/>
    </source>
</evidence>
<dbReference type="EMBL" id="AQQO01000338">
    <property type="protein sequence ID" value="EON88562.1"/>
    <property type="molecule type" value="Genomic_DNA"/>
</dbReference>